<feature type="transmembrane region" description="Helical" evidence="7">
    <location>
        <begin position="312"/>
        <end position="336"/>
    </location>
</feature>
<keyword evidence="4 7" id="KW-1133">Transmembrane helix</keyword>
<keyword evidence="5 7" id="KW-0472">Membrane</keyword>
<accession>A0A4Q8AD84</accession>
<feature type="region of interest" description="Disordered" evidence="6">
    <location>
        <begin position="363"/>
        <end position="384"/>
    </location>
</feature>
<evidence type="ECO:0000256" key="5">
    <source>
        <dbReference type="ARBA" id="ARBA00023136"/>
    </source>
</evidence>
<evidence type="ECO:0000256" key="4">
    <source>
        <dbReference type="ARBA" id="ARBA00022989"/>
    </source>
</evidence>
<feature type="compositionally biased region" description="Polar residues" evidence="6">
    <location>
        <begin position="363"/>
        <end position="377"/>
    </location>
</feature>
<feature type="transmembrane region" description="Helical" evidence="7">
    <location>
        <begin position="207"/>
        <end position="235"/>
    </location>
</feature>
<reference evidence="8 9" key="1">
    <citation type="submission" date="2019-02" db="EMBL/GenBank/DDBJ databases">
        <title>Sequencing the genomes of 1000 actinobacteria strains.</title>
        <authorList>
            <person name="Klenk H.-P."/>
        </authorList>
    </citation>
    <scope>NUCLEOTIDE SEQUENCE [LARGE SCALE GENOMIC DNA]</scope>
    <source>
        <strain evidence="8 9">DSM 17364</strain>
    </source>
</reference>
<evidence type="ECO:0000313" key="8">
    <source>
        <dbReference type="EMBL" id="RZU62148.1"/>
    </source>
</evidence>
<evidence type="ECO:0000256" key="6">
    <source>
        <dbReference type="SAM" id="MobiDB-lite"/>
    </source>
</evidence>
<dbReference type="PANTHER" id="PTHR30213:SF1">
    <property type="entry name" value="INNER MEMBRANE PROTEIN YHJD"/>
    <property type="match status" value="1"/>
</dbReference>
<dbReference type="PANTHER" id="PTHR30213">
    <property type="entry name" value="INNER MEMBRANE PROTEIN YHJD"/>
    <property type="match status" value="1"/>
</dbReference>
<feature type="region of interest" description="Disordered" evidence="6">
    <location>
        <begin position="1"/>
        <end position="20"/>
    </location>
</feature>
<dbReference type="AlphaFoldDB" id="A0A4Q8AD84"/>
<proteinExistence type="predicted"/>
<dbReference type="EMBL" id="SHLA01000001">
    <property type="protein sequence ID" value="RZU62148.1"/>
    <property type="molecule type" value="Genomic_DNA"/>
</dbReference>
<evidence type="ECO:0000313" key="9">
    <source>
        <dbReference type="Proteomes" id="UP000292685"/>
    </source>
</evidence>
<dbReference type="Proteomes" id="UP000292685">
    <property type="component" value="Unassembled WGS sequence"/>
</dbReference>
<feature type="transmembrane region" description="Helical" evidence="7">
    <location>
        <begin position="90"/>
        <end position="112"/>
    </location>
</feature>
<comment type="subcellular location">
    <subcellularLocation>
        <location evidence="1">Cell membrane</location>
        <topology evidence="1">Multi-pass membrane protein</topology>
    </subcellularLocation>
</comment>
<feature type="transmembrane region" description="Helical" evidence="7">
    <location>
        <begin position="159"/>
        <end position="179"/>
    </location>
</feature>
<name>A0A4Q8AD84_9MICC</name>
<evidence type="ECO:0000256" key="2">
    <source>
        <dbReference type="ARBA" id="ARBA00022475"/>
    </source>
</evidence>
<keyword evidence="2" id="KW-1003">Cell membrane</keyword>
<comment type="caution">
    <text evidence="8">The sequence shown here is derived from an EMBL/GenBank/DDBJ whole genome shotgun (WGS) entry which is preliminary data.</text>
</comment>
<feature type="transmembrane region" description="Helical" evidence="7">
    <location>
        <begin position="247"/>
        <end position="269"/>
    </location>
</feature>
<evidence type="ECO:0000256" key="1">
    <source>
        <dbReference type="ARBA" id="ARBA00004651"/>
    </source>
</evidence>
<dbReference type="GO" id="GO:0005886">
    <property type="term" value="C:plasma membrane"/>
    <property type="evidence" value="ECO:0007669"/>
    <property type="project" value="UniProtKB-SubCell"/>
</dbReference>
<organism evidence="8 9">
    <name type="scientific">Zhihengliuella halotolerans</name>
    <dbReference type="NCBI Taxonomy" id="370736"/>
    <lineage>
        <taxon>Bacteria</taxon>
        <taxon>Bacillati</taxon>
        <taxon>Actinomycetota</taxon>
        <taxon>Actinomycetes</taxon>
        <taxon>Micrococcales</taxon>
        <taxon>Micrococcaceae</taxon>
        <taxon>Zhihengliuella</taxon>
    </lineage>
</organism>
<keyword evidence="9" id="KW-1185">Reference proteome</keyword>
<keyword evidence="3 7" id="KW-0812">Transmembrane</keyword>
<dbReference type="Pfam" id="PF03631">
    <property type="entry name" value="Virul_fac_BrkB"/>
    <property type="match status" value="1"/>
</dbReference>
<sequence>MARTDANSKKSMSTARASSAEIEALDRAHLRREALSKRTDVGRARREGRPLVKRVLAVVMWLLAELNALRPMRVWTVYSKRHGPLMAAGASYRMFFSIAALLVAGFSIFGIIASGNKELQDTIINTVAESTPGLIDTGDCGRDSCGLAKPEELFRSQRGFGWALVISTAAMLVTSLGWINGLREGMRGVSGLAPVAMNPVVAKARDLGVLLVLGIALVLTSGLGFVAGAALDWIIELLNIASSFGQIVTRVTPLFVMLLLDMLVAVILFRFASSIEMPRRALLEASLFAGLGSTVLRYFSSELLGSAGRNPLLASYAVILGLFIWFFLLSQVFLIATSWGAVRSVDIEAERAANGGARALSLRQQAQLRKSQSSPSTADEGWSG</sequence>
<evidence type="ECO:0000256" key="7">
    <source>
        <dbReference type="SAM" id="Phobius"/>
    </source>
</evidence>
<evidence type="ECO:0000256" key="3">
    <source>
        <dbReference type="ARBA" id="ARBA00022692"/>
    </source>
</evidence>
<protein>
    <submittedName>
        <fullName evidence="8">Membrane protein</fullName>
    </submittedName>
</protein>
<feature type="transmembrane region" description="Helical" evidence="7">
    <location>
        <begin position="281"/>
        <end position="300"/>
    </location>
</feature>
<gene>
    <name evidence="8" type="ORF">EV380_1737</name>
</gene>
<dbReference type="InterPro" id="IPR017039">
    <property type="entry name" value="Virul_fac_BrkB"/>
</dbReference>